<sequence length="146" mass="16417">MFNIKPDGKGLANVIKRMPAIDNMIPNAYKQDGVGSHPWIVDLDNDDRPEVILLVRPAEYGEPHADKDYRIFWAELTASGEFAGYRLHQTDLDGCAAFVDVLGFLQTRDKHTHLFVNFAYGGTSPACPVLIRCSLDRFQKPLLKMP</sequence>
<proteinExistence type="predicted"/>
<keyword evidence="2" id="KW-1185">Reference proteome</keyword>
<gene>
    <name evidence="1" type="ORF">DSCOOX_10520</name>
</gene>
<reference evidence="1 2" key="1">
    <citation type="submission" date="2019-11" db="EMBL/GenBank/DDBJ databases">
        <title>Comparative genomics of hydrocarbon-degrading Desulfosarcina strains.</title>
        <authorList>
            <person name="Watanabe M."/>
            <person name="Kojima H."/>
            <person name="Fukui M."/>
        </authorList>
    </citation>
    <scope>NUCLEOTIDE SEQUENCE [LARGE SCALE GENOMIC DNA]</scope>
    <source>
        <strain evidence="2">oXyS1</strain>
    </source>
</reference>
<dbReference type="AlphaFoldDB" id="A0A5K8A5L2"/>
<protein>
    <submittedName>
        <fullName evidence="1">Uncharacterized protein</fullName>
    </submittedName>
</protein>
<dbReference type="EMBL" id="AP021879">
    <property type="protein sequence ID" value="BBO87872.1"/>
    <property type="molecule type" value="Genomic_DNA"/>
</dbReference>
<name>A0A5K8A5L2_9BACT</name>
<evidence type="ECO:0000313" key="2">
    <source>
        <dbReference type="Proteomes" id="UP000422108"/>
    </source>
</evidence>
<organism evidence="1 2">
    <name type="scientific">Desulfosarcina ovata subsp. ovata</name>
    <dbReference type="NCBI Taxonomy" id="2752305"/>
    <lineage>
        <taxon>Bacteria</taxon>
        <taxon>Pseudomonadati</taxon>
        <taxon>Thermodesulfobacteriota</taxon>
        <taxon>Desulfobacteria</taxon>
        <taxon>Desulfobacterales</taxon>
        <taxon>Desulfosarcinaceae</taxon>
        <taxon>Desulfosarcina</taxon>
    </lineage>
</organism>
<accession>A0A5K8A5L2</accession>
<evidence type="ECO:0000313" key="1">
    <source>
        <dbReference type="EMBL" id="BBO87872.1"/>
    </source>
</evidence>
<dbReference type="Proteomes" id="UP000422108">
    <property type="component" value="Chromosome"/>
</dbReference>